<evidence type="ECO:0000256" key="2">
    <source>
        <dbReference type="ARBA" id="ARBA00022679"/>
    </source>
</evidence>
<keyword evidence="4 5" id="KW-0418">Kinase</keyword>
<dbReference type="Pfam" id="PF03618">
    <property type="entry name" value="Kinase-PPPase"/>
    <property type="match status" value="1"/>
</dbReference>
<comment type="function">
    <text evidence="5">Bifunctional serine/threonine kinase and phosphorylase involved in the regulation of the pyruvate, phosphate dikinase (PPDK) by catalyzing its phosphorylation/dephosphorylation.</text>
</comment>
<dbReference type="EMBL" id="PNHQ01000019">
    <property type="protein sequence ID" value="PMC79281.1"/>
    <property type="molecule type" value="Genomic_DNA"/>
</dbReference>
<dbReference type="GO" id="GO:0004674">
    <property type="term" value="F:protein serine/threonine kinase activity"/>
    <property type="evidence" value="ECO:0007669"/>
    <property type="project" value="UniProtKB-UniRule"/>
</dbReference>
<comment type="caution">
    <text evidence="6">The sequence shown here is derived from an EMBL/GenBank/DDBJ whole genome shotgun (WGS) entry which is preliminary data.</text>
</comment>
<proteinExistence type="inferred from homology"/>
<evidence type="ECO:0000256" key="1">
    <source>
        <dbReference type="ARBA" id="ARBA00022527"/>
    </source>
</evidence>
<dbReference type="NCBIfam" id="NF003742">
    <property type="entry name" value="PRK05339.1"/>
    <property type="match status" value="1"/>
</dbReference>
<dbReference type="Proteomes" id="UP000235701">
    <property type="component" value="Unassembled WGS sequence"/>
</dbReference>
<keyword evidence="2 5" id="KW-0808">Transferase</keyword>
<dbReference type="GO" id="GO:0043531">
    <property type="term" value="F:ADP binding"/>
    <property type="evidence" value="ECO:0007669"/>
    <property type="project" value="UniProtKB-UniRule"/>
</dbReference>
<evidence type="ECO:0000256" key="5">
    <source>
        <dbReference type="HAMAP-Rule" id="MF_00921"/>
    </source>
</evidence>
<dbReference type="InterPro" id="IPR005177">
    <property type="entry name" value="Kinase-pyrophosphorylase"/>
</dbReference>
<dbReference type="HAMAP" id="MF_00921">
    <property type="entry name" value="PDRP"/>
    <property type="match status" value="1"/>
</dbReference>
<dbReference type="RefSeq" id="WP_102199419.1">
    <property type="nucleotide sequence ID" value="NZ_PNHQ01000019.1"/>
</dbReference>
<name>A0A2N6UCH7_9LACT</name>
<evidence type="ECO:0000313" key="6">
    <source>
        <dbReference type="EMBL" id="PMC79281.1"/>
    </source>
</evidence>
<keyword evidence="6" id="KW-0670">Pyruvate</keyword>
<reference evidence="6 7" key="1">
    <citation type="submission" date="2017-09" db="EMBL/GenBank/DDBJ databases">
        <title>Bacterial strain isolated from the female urinary microbiota.</title>
        <authorList>
            <person name="Thomas-White K."/>
            <person name="Kumar N."/>
            <person name="Forster S."/>
            <person name="Putonti C."/>
            <person name="Lawley T."/>
            <person name="Wolfe A.J."/>
        </authorList>
    </citation>
    <scope>NUCLEOTIDE SEQUENCE [LARGE SCALE GENOMIC DNA]</scope>
    <source>
        <strain evidence="6 7">UMB0240</strain>
    </source>
</reference>
<sequence>MSQDIPQKPKYFLISDAVGSLVNDIFQSVSVQFPTVDFDVTNYPFIQHDDMLLPILKQAKIEQAGIVASFINKDLNQIAEDYCEMAGIFYLNVLDQLMDQIVHQTNVKPSGKPGIRHQLDDEYYKRIEALEFAVNNDDGQQPKRFIDADIVLLGISRTSKTPLSMYLANMGYKVANLPLVPESRIPDIIYEIERSKIIGLTNDVNVLNKFRRERMRSYGIEDASLYTNDARIEKELAYANKLYEELNCPVINVADRSIEETATLIIMFFNSTKSQEIQ</sequence>
<accession>A0A2N6UCH7</accession>
<evidence type="ECO:0000256" key="3">
    <source>
        <dbReference type="ARBA" id="ARBA00022741"/>
    </source>
</evidence>
<keyword evidence="3 5" id="KW-0547">Nucleotide-binding</keyword>
<gene>
    <name evidence="6" type="ORF">CJ191_07430</name>
</gene>
<dbReference type="EC" id="2.7.11.32" evidence="5"/>
<dbReference type="GO" id="GO:0016776">
    <property type="term" value="F:phosphotransferase activity, phosphate group as acceptor"/>
    <property type="evidence" value="ECO:0007669"/>
    <property type="project" value="UniProtKB-UniRule"/>
</dbReference>
<organism evidence="6 7">
    <name type="scientific">Aerococcus viridans</name>
    <dbReference type="NCBI Taxonomy" id="1377"/>
    <lineage>
        <taxon>Bacteria</taxon>
        <taxon>Bacillati</taxon>
        <taxon>Bacillota</taxon>
        <taxon>Bacilli</taxon>
        <taxon>Lactobacillales</taxon>
        <taxon>Aerococcaceae</taxon>
        <taxon>Aerococcus</taxon>
    </lineage>
</organism>
<dbReference type="AlphaFoldDB" id="A0A2N6UCH7"/>
<dbReference type="PANTHER" id="PTHR31756:SF3">
    <property type="entry name" value="PYRUVATE, PHOSPHATE DIKINASE REGULATORY PROTEIN 1, CHLOROPLASTIC"/>
    <property type="match status" value="1"/>
</dbReference>
<dbReference type="PANTHER" id="PTHR31756">
    <property type="entry name" value="PYRUVATE, PHOSPHATE DIKINASE REGULATORY PROTEIN 1, CHLOROPLASTIC"/>
    <property type="match status" value="1"/>
</dbReference>
<dbReference type="OrthoDB" id="9782201at2"/>
<protein>
    <recommendedName>
        <fullName evidence="5">Putative pyruvate, phosphate dikinase regulatory protein</fullName>
        <shortName evidence="5">PPDK regulatory protein</shortName>
        <ecNumber evidence="5">2.7.11.32</ecNumber>
        <ecNumber evidence="5">2.7.4.27</ecNumber>
    </recommendedName>
</protein>
<comment type="catalytic activity">
    <reaction evidence="5">
        <text>N(tele)-phospho-L-histidyl/L-threonyl-[pyruvate, phosphate dikinase] + ADP = N(tele)-phospho-L-histidyl/O-phospho-L-threonyl-[pyruvate, phosphate dikinase] + AMP + H(+)</text>
        <dbReference type="Rhea" id="RHEA:43692"/>
        <dbReference type="Rhea" id="RHEA-COMP:10650"/>
        <dbReference type="Rhea" id="RHEA-COMP:10651"/>
        <dbReference type="ChEBI" id="CHEBI:15378"/>
        <dbReference type="ChEBI" id="CHEBI:30013"/>
        <dbReference type="ChEBI" id="CHEBI:61977"/>
        <dbReference type="ChEBI" id="CHEBI:83586"/>
        <dbReference type="ChEBI" id="CHEBI:456215"/>
        <dbReference type="ChEBI" id="CHEBI:456216"/>
        <dbReference type="EC" id="2.7.11.32"/>
    </reaction>
</comment>
<keyword evidence="1 5" id="KW-0723">Serine/threonine-protein kinase</keyword>
<dbReference type="GO" id="GO:0005524">
    <property type="term" value="F:ATP binding"/>
    <property type="evidence" value="ECO:0007669"/>
    <property type="project" value="InterPro"/>
</dbReference>
<comment type="similarity">
    <text evidence="5">Belongs to the pyruvate, phosphate/water dikinase regulatory protein family. PDRP subfamily.</text>
</comment>
<evidence type="ECO:0000313" key="7">
    <source>
        <dbReference type="Proteomes" id="UP000235701"/>
    </source>
</evidence>
<evidence type="ECO:0000256" key="4">
    <source>
        <dbReference type="ARBA" id="ARBA00022777"/>
    </source>
</evidence>
<dbReference type="InterPro" id="IPR026565">
    <property type="entry name" value="PPDK_reg"/>
</dbReference>
<comment type="catalytic activity">
    <reaction evidence="5">
        <text>N(tele)-phospho-L-histidyl/O-phospho-L-threonyl-[pyruvate, phosphate dikinase] + phosphate + H(+) = N(tele)-phospho-L-histidyl/L-threonyl-[pyruvate, phosphate dikinase] + diphosphate</text>
        <dbReference type="Rhea" id="RHEA:43696"/>
        <dbReference type="Rhea" id="RHEA-COMP:10650"/>
        <dbReference type="Rhea" id="RHEA-COMP:10651"/>
        <dbReference type="ChEBI" id="CHEBI:15378"/>
        <dbReference type="ChEBI" id="CHEBI:30013"/>
        <dbReference type="ChEBI" id="CHEBI:33019"/>
        <dbReference type="ChEBI" id="CHEBI:43474"/>
        <dbReference type="ChEBI" id="CHEBI:61977"/>
        <dbReference type="ChEBI" id="CHEBI:83586"/>
        <dbReference type="EC" id="2.7.4.27"/>
    </reaction>
</comment>
<feature type="binding site" evidence="5">
    <location>
        <begin position="154"/>
        <end position="161"/>
    </location>
    <ligand>
        <name>ADP</name>
        <dbReference type="ChEBI" id="CHEBI:456216"/>
    </ligand>
</feature>
<keyword evidence="7" id="KW-1185">Reference proteome</keyword>
<dbReference type="EC" id="2.7.4.27" evidence="5"/>